<dbReference type="PANTHER" id="PTHR35340">
    <property type="entry name" value="PQQ ENZYME REPEAT PROTEIN-RELATED"/>
    <property type="match status" value="1"/>
</dbReference>
<dbReference type="PROSITE" id="PS51257">
    <property type="entry name" value="PROKAR_LIPOPROTEIN"/>
    <property type="match status" value="1"/>
</dbReference>
<evidence type="ECO:0000256" key="1">
    <source>
        <dbReference type="SAM" id="SignalP"/>
    </source>
</evidence>
<proteinExistence type="predicted"/>
<gene>
    <name evidence="2" type="ORF">CTAYLR_002380</name>
</gene>
<comment type="caution">
    <text evidence="2">The sequence shown here is derived from an EMBL/GenBank/DDBJ whole genome shotgun (WGS) entry which is preliminary data.</text>
</comment>
<name>A0AAD7UH40_9STRA</name>
<dbReference type="EMBL" id="JAQMWT010000316">
    <property type="protein sequence ID" value="KAJ8605375.1"/>
    <property type="molecule type" value="Genomic_DNA"/>
</dbReference>
<accession>A0AAD7UH40</accession>
<reference evidence="2" key="1">
    <citation type="submission" date="2023-01" db="EMBL/GenBank/DDBJ databases">
        <title>Metagenome sequencing of chrysophaentin producing Chrysophaeum taylorii.</title>
        <authorList>
            <person name="Davison J."/>
            <person name="Bewley C."/>
        </authorList>
    </citation>
    <scope>NUCLEOTIDE SEQUENCE</scope>
    <source>
        <strain evidence="2">NIES-1699</strain>
    </source>
</reference>
<keyword evidence="1" id="KW-0732">Signal</keyword>
<dbReference type="Pfam" id="PF05935">
    <property type="entry name" value="Arylsulfotrans"/>
    <property type="match status" value="1"/>
</dbReference>
<dbReference type="SUPFAM" id="SSF63825">
    <property type="entry name" value="YWTD domain"/>
    <property type="match status" value="1"/>
</dbReference>
<dbReference type="PANTHER" id="PTHR35340:SF5">
    <property type="entry name" value="ASST-DOMAIN-CONTAINING PROTEIN"/>
    <property type="match status" value="1"/>
</dbReference>
<dbReference type="InterPro" id="IPR010262">
    <property type="entry name" value="Arylsulfotransferase_bact"/>
</dbReference>
<evidence type="ECO:0000313" key="3">
    <source>
        <dbReference type="Proteomes" id="UP001230188"/>
    </source>
</evidence>
<keyword evidence="3" id="KW-1185">Reference proteome</keyword>
<dbReference type="InterPro" id="IPR053143">
    <property type="entry name" value="Arylsulfate_ST"/>
</dbReference>
<feature type="signal peptide" evidence="1">
    <location>
        <begin position="1"/>
        <end position="23"/>
    </location>
</feature>
<dbReference type="AlphaFoldDB" id="A0AAD7UH40"/>
<sequence length="613" mass="67068">MRFGGALAACLVLVSCGLRLALYRDSSSSSETVSLAAALLLPLKTRTVTPKCDAVRAEVEFPPAEALMKLYVTVSVTLCETGKEVAIEYRPDRSSLASLWVTGVVKTASQPTEFRLFRLRANQPYSYTVWVQDSGVAARGTFVAPATGWERFDDGPYVAASGDAVPSFEVGTFAVYPSITATNQSLQWFDGIIGVDAEGWVVWMYSLCMIEGWDFLPDHTIAMLARTDGSCDALAGNTTTKGVPSFDSKGDDGRLYVANSQLQVVSPDGTLVSQYIARCAGGPLNFNKLSHECRVDHNSAHLRILATMYEAEFVPDMRVPLKMGPTETVMERADTFANTVIVAWDHGTNELTPLYALSDIVPVTQKHLFETTAWNPVHMACSGDYARPAIEFHHVSSVSVGCDENYIVASRNLDTIWSLKRDGSGVQWTLSSHPDEIGSNFTFERDLDKFYQPHSALQLENGMLLLVDDGTDRPGCTIARTGACFSRAIVYELDRERGAVRVVWQFTYPEPLSNRTSMIETAQIDTWNEVGGSAYRLSNGHYLVAFSSVAASKTNPRGAAQVFELDVDGTHTATSFLQVPTPIGSEGMQNGYRFVPWHSISGESSTPPDMVLQ</sequence>
<dbReference type="GO" id="GO:0004062">
    <property type="term" value="F:aryl sulfotransferase activity"/>
    <property type="evidence" value="ECO:0007669"/>
    <property type="project" value="InterPro"/>
</dbReference>
<evidence type="ECO:0000313" key="2">
    <source>
        <dbReference type="EMBL" id="KAJ8605375.1"/>
    </source>
</evidence>
<protein>
    <submittedName>
        <fullName evidence="2">Uncharacterized protein</fullName>
    </submittedName>
</protein>
<dbReference type="Proteomes" id="UP001230188">
    <property type="component" value="Unassembled WGS sequence"/>
</dbReference>
<organism evidence="2 3">
    <name type="scientific">Chrysophaeum taylorii</name>
    <dbReference type="NCBI Taxonomy" id="2483200"/>
    <lineage>
        <taxon>Eukaryota</taxon>
        <taxon>Sar</taxon>
        <taxon>Stramenopiles</taxon>
        <taxon>Ochrophyta</taxon>
        <taxon>Pelagophyceae</taxon>
        <taxon>Pelagomonadales</taxon>
        <taxon>Pelagomonadaceae</taxon>
        <taxon>Chrysophaeum</taxon>
    </lineage>
</organism>
<feature type="chain" id="PRO_5041924564" evidence="1">
    <location>
        <begin position="24"/>
        <end position="613"/>
    </location>
</feature>